<feature type="region of interest" description="Disordered" evidence="1">
    <location>
        <begin position="81"/>
        <end position="130"/>
    </location>
</feature>
<dbReference type="InterPro" id="IPR031521">
    <property type="entry name" value="DUF4695"/>
</dbReference>
<dbReference type="Proteomes" id="UP001153714">
    <property type="component" value="Chromosome 1"/>
</dbReference>
<dbReference type="Pfam" id="PF15766">
    <property type="entry name" value="DUF4695"/>
    <property type="match status" value="1"/>
</dbReference>
<reference evidence="2" key="2">
    <citation type="submission" date="2022-10" db="EMBL/GenBank/DDBJ databases">
        <authorList>
            <consortium name="ENA_rothamsted_submissions"/>
            <consortium name="culmorum"/>
            <person name="King R."/>
        </authorList>
    </citation>
    <scope>NUCLEOTIDE SEQUENCE</scope>
</reference>
<protein>
    <submittedName>
        <fullName evidence="2">Uncharacterized protein</fullName>
    </submittedName>
</protein>
<feature type="compositionally biased region" description="Low complexity" evidence="1">
    <location>
        <begin position="105"/>
        <end position="115"/>
    </location>
</feature>
<evidence type="ECO:0000313" key="3">
    <source>
        <dbReference type="Proteomes" id="UP001153714"/>
    </source>
</evidence>
<reference evidence="2" key="1">
    <citation type="submission" date="2021-12" db="EMBL/GenBank/DDBJ databases">
        <authorList>
            <person name="King R."/>
        </authorList>
    </citation>
    <scope>NUCLEOTIDE SEQUENCE</scope>
</reference>
<dbReference type="AlphaFoldDB" id="A0A9N9N3N8"/>
<feature type="compositionally biased region" description="Basic residues" evidence="1">
    <location>
        <begin position="14"/>
        <end position="29"/>
    </location>
</feature>
<keyword evidence="3" id="KW-1185">Reference proteome</keyword>
<name>A0A9N9N3N8_9NEOP</name>
<evidence type="ECO:0000256" key="1">
    <source>
        <dbReference type="SAM" id="MobiDB-lite"/>
    </source>
</evidence>
<gene>
    <name evidence="2" type="ORF">DIATSA_LOCUS617</name>
</gene>
<sequence>METVYPCAASALTRGRRARRPRPRSRHRTVPVTFAEIKEVDEESEEACMVAPTPDRERRRPDVLDDQLVRFAEFRRRRARRERDVLRERTEEPAPGTVQRDDDATTNAAAFSSATPRAGSEPAVLSLVDT</sequence>
<feature type="compositionally biased region" description="Basic and acidic residues" evidence="1">
    <location>
        <begin position="81"/>
        <end position="92"/>
    </location>
</feature>
<accession>A0A9N9N3N8</accession>
<dbReference type="OrthoDB" id="7480181at2759"/>
<dbReference type="EMBL" id="OU893332">
    <property type="protein sequence ID" value="CAG9782350.1"/>
    <property type="molecule type" value="Genomic_DNA"/>
</dbReference>
<evidence type="ECO:0000313" key="2">
    <source>
        <dbReference type="EMBL" id="CAG9782350.1"/>
    </source>
</evidence>
<organism evidence="2 3">
    <name type="scientific">Diatraea saccharalis</name>
    <name type="common">sugarcane borer</name>
    <dbReference type="NCBI Taxonomy" id="40085"/>
    <lineage>
        <taxon>Eukaryota</taxon>
        <taxon>Metazoa</taxon>
        <taxon>Ecdysozoa</taxon>
        <taxon>Arthropoda</taxon>
        <taxon>Hexapoda</taxon>
        <taxon>Insecta</taxon>
        <taxon>Pterygota</taxon>
        <taxon>Neoptera</taxon>
        <taxon>Endopterygota</taxon>
        <taxon>Lepidoptera</taxon>
        <taxon>Glossata</taxon>
        <taxon>Ditrysia</taxon>
        <taxon>Pyraloidea</taxon>
        <taxon>Crambidae</taxon>
        <taxon>Crambinae</taxon>
        <taxon>Diatraea</taxon>
    </lineage>
</organism>
<feature type="region of interest" description="Disordered" evidence="1">
    <location>
        <begin position="1"/>
        <end position="29"/>
    </location>
</feature>
<proteinExistence type="predicted"/>